<sequence length="57" mass="6765">MIRDFFSHNFSKIQEINRKYATPNVEMSGWVKGSLLFLRLYLILLVGLLLYKFITLL</sequence>
<name>A0ABM8EJH4_9BACT</name>
<organism evidence="2 3">
    <name type="scientific">Geotalea uraniireducens</name>
    <dbReference type="NCBI Taxonomy" id="351604"/>
    <lineage>
        <taxon>Bacteria</taxon>
        <taxon>Pseudomonadati</taxon>
        <taxon>Thermodesulfobacteriota</taxon>
        <taxon>Desulfuromonadia</taxon>
        <taxon>Geobacterales</taxon>
        <taxon>Geobacteraceae</taxon>
        <taxon>Geotalea</taxon>
    </lineage>
</organism>
<reference evidence="2 3" key="1">
    <citation type="submission" date="2022-12" db="EMBL/GenBank/DDBJ databases">
        <title>Polyphasic characterization of Geotalea uranireducens NIT-SL11 newly isolated from a complex of sewage sludge and microbially reduced graphene oxide.</title>
        <authorList>
            <person name="Xie L."/>
            <person name="Yoshida N."/>
            <person name="Meng L."/>
        </authorList>
    </citation>
    <scope>NUCLEOTIDE SEQUENCE [LARGE SCALE GENOMIC DNA]</scope>
    <source>
        <strain evidence="2 3">NIT-SL11</strain>
    </source>
</reference>
<dbReference type="EMBL" id="AP027151">
    <property type="protein sequence ID" value="BDV42638.1"/>
    <property type="molecule type" value="Genomic_DNA"/>
</dbReference>
<evidence type="ECO:0000313" key="3">
    <source>
        <dbReference type="Proteomes" id="UP001317705"/>
    </source>
</evidence>
<accession>A0ABM8EJH4</accession>
<dbReference type="Proteomes" id="UP001317705">
    <property type="component" value="Chromosome"/>
</dbReference>
<dbReference type="RefSeq" id="WP_282003221.1">
    <property type="nucleotide sequence ID" value="NZ_AP027151.1"/>
</dbReference>
<protein>
    <submittedName>
        <fullName evidence="2">Uncharacterized protein</fullName>
    </submittedName>
</protein>
<keyword evidence="1" id="KW-0472">Membrane</keyword>
<gene>
    <name evidence="2" type="ORF">GURASL_15610</name>
</gene>
<proteinExistence type="predicted"/>
<keyword evidence="1" id="KW-0812">Transmembrane</keyword>
<keyword evidence="3" id="KW-1185">Reference proteome</keyword>
<keyword evidence="1" id="KW-1133">Transmembrane helix</keyword>
<evidence type="ECO:0000256" key="1">
    <source>
        <dbReference type="SAM" id="Phobius"/>
    </source>
</evidence>
<evidence type="ECO:0000313" key="2">
    <source>
        <dbReference type="EMBL" id="BDV42638.1"/>
    </source>
</evidence>
<feature type="transmembrane region" description="Helical" evidence="1">
    <location>
        <begin position="36"/>
        <end position="54"/>
    </location>
</feature>